<accession>A0A951U4L3</accession>
<sequence>MKNFNPTSLENSRSNIVPFQSAVRSKFSYTSQRGSVWERFWDKLFDLLMSSTQPVVTQKPGQEGGYQVYDPITQRSQTFASELETLIWLERRFYDNSRNL</sequence>
<comment type="caution">
    <text evidence="1">The sequence shown here is derived from an EMBL/GenBank/DDBJ whole genome shotgun (WGS) entry which is preliminary data.</text>
</comment>
<protein>
    <submittedName>
        <fullName evidence="1">Uncharacterized protein</fullName>
    </submittedName>
</protein>
<reference evidence="1" key="2">
    <citation type="journal article" date="2022" name="Microbiol. Resour. Announc.">
        <title>Metagenome Sequencing to Explore Phylogenomics of Terrestrial Cyanobacteria.</title>
        <authorList>
            <person name="Ward R.D."/>
            <person name="Stajich J.E."/>
            <person name="Johansen J.R."/>
            <person name="Huntemann M."/>
            <person name="Clum A."/>
            <person name="Foster B."/>
            <person name="Foster B."/>
            <person name="Roux S."/>
            <person name="Palaniappan K."/>
            <person name="Varghese N."/>
            <person name="Mukherjee S."/>
            <person name="Reddy T.B.K."/>
            <person name="Daum C."/>
            <person name="Copeland A."/>
            <person name="Chen I.A."/>
            <person name="Ivanova N.N."/>
            <person name="Kyrpides N.C."/>
            <person name="Shapiro N."/>
            <person name="Eloe-Fadrosh E.A."/>
            <person name="Pietrasiak N."/>
        </authorList>
    </citation>
    <scope>NUCLEOTIDE SEQUENCE</scope>
    <source>
        <strain evidence="1">GSE-TBD4-15B</strain>
    </source>
</reference>
<reference evidence="1" key="1">
    <citation type="submission" date="2021-05" db="EMBL/GenBank/DDBJ databases">
        <authorList>
            <person name="Pietrasiak N."/>
            <person name="Ward R."/>
            <person name="Stajich J.E."/>
            <person name="Kurbessoian T."/>
        </authorList>
    </citation>
    <scope>NUCLEOTIDE SEQUENCE</scope>
    <source>
        <strain evidence="1">GSE-TBD4-15B</strain>
    </source>
</reference>
<evidence type="ECO:0000313" key="2">
    <source>
        <dbReference type="Proteomes" id="UP000707356"/>
    </source>
</evidence>
<organism evidence="1 2">
    <name type="scientific">Pegethrix bostrychoides GSE-TBD4-15B</name>
    <dbReference type="NCBI Taxonomy" id="2839662"/>
    <lineage>
        <taxon>Bacteria</taxon>
        <taxon>Bacillati</taxon>
        <taxon>Cyanobacteriota</taxon>
        <taxon>Cyanophyceae</taxon>
        <taxon>Oculatellales</taxon>
        <taxon>Oculatellaceae</taxon>
        <taxon>Pegethrix</taxon>
    </lineage>
</organism>
<dbReference type="AlphaFoldDB" id="A0A951U4L3"/>
<gene>
    <name evidence="1" type="ORF">KME07_03880</name>
</gene>
<dbReference type="EMBL" id="JAHHHV010000015">
    <property type="protein sequence ID" value="MBW4464567.1"/>
    <property type="molecule type" value="Genomic_DNA"/>
</dbReference>
<dbReference type="Proteomes" id="UP000707356">
    <property type="component" value="Unassembled WGS sequence"/>
</dbReference>
<evidence type="ECO:0000313" key="1">
    <source>
        <dbReference type="EMBL" id="MBW4464567.1"/>
    </source>
</evidence>
<name>A0A951U4L3_9CYAN</name>
<proteinExistence type="predicted"/>